<keyword evidence="2" id="KW-0560">Oxidoreductase</keyword>
<evidence type="ECO:0000259" key="3">
    <source>
        <dbReference type="SMART" id="SM00829"/>
    </source>
</evidence>
<dbReference type="CDD" id="cd05195">
    <property type="entry name" value="enoyl_red"/>
    <property type="match status" value="1"/>
</dbReference>
<dbReference type="SMART" id="SM00829">
    <property type="entry name" value="PKS_ER"/>
    <property type="match status" value="1"/>
</dbReference>
<evidence type="ECO:0000256" key="2">
    <source>
        <dbReference type="ARBA" id="ARBA00023002"/>
    </source>
</evidence>
<accession>A0A8H5NJV9</accession>
<dbReference type="InterPro" id="IPR011032">
    <property type="entry name" value="GroES-like_sf"/>
</dbReference>
<dbReference type="GO" id="GO:0070402">
    <property type="term" value="F:NADPH binding"/>
    <property type="evidence" value="ECO:0007669"/>
    <property type="project" value="TreeGrafter"/>
</dbReference>
<gene>
    <name evidence="4" type="ORF">FPHYL_2900</name>
</gene>
<dbReference type="PANTHER" id="PTHR48106:SF18">
    <property type="entry name" value="QUINONE OXIDOREDUCTASE PIG3"/>
    <property type="match status" value="1"/>
</dbReference>
<keyword evidence="4" id="KW-0808">Transferase</keyword>
<name>A0A8H5NJV9_9HYPO</name>
<dbReference type="Gene3D" id="3.90.180.10">
    <property type="entry name" value="Medium-chain alcohol dehydrogenases, catalytic domain"/>
    <property type="match status" value="1"/>
</dbReference>
<organism evidence="4 5">
    <name type="scientific">Fusarium phyllophilum</name>
    <dbReference type="NCBI Taxonomy" id="47803"/>
    <lineage>
        <taxon>Eukaryota</taxon>
        <taxon>Fungi</taxon>
        <taxon>Dikarya</taxon>
        <taxon>Ascomycota</taxon>
        <taxon>Pezizomycotina</taxon>
        <taxon>Sordariomycetes</taxon>
        <taxon>Hypocreomycetidae</taxon>
        <taxon>Hypocreales</taxon>
        <taxon>Nectriaceae</taxon>
        <taxon>Fusarium</taxon>
        <taxon>Fusarium fujikuroi species complex</taxon>
    </lineage>
</organism>
<dbReference type="OrthoDB" id="4510809at2759"/>
<dbReference type="EMBL" id="JAAOAQ010000088">
    <property type="protein sequence ID" value="KAF5568209.1"/>
    <property type="molecule type" value="Genomic_DNA"/>
</dbReference>
<evidence type="ECO:0000313" key="4">
    <source>
        <dbReference type="EMBL" id="KAF5568209.1"/>
    </source>
</evidence>
<evidence type="ECO:0000313" key="5">
    <source>
        <dbReference type="Proteomes" id="UP000582016"/>
    </source>
</evidence>
<keyword evidence="4" id="KW-0378">Hydrolase</keyword>
<evidence type="ECO:0000256" key="1">
    <source>
        <dbReference type="ARBA" id="ARBA00022857"/>
    </source>
</evidence>
<keyword evidence="5" id="KW-1185">Reference proteome</keyword>
<dbReference type="PANTHER" id="PTHR48106">
    <property type="entry name" value="QUINONE OXIDOREDUCTASE PIG3-RELATED"/>
    <property type="match status" value="1"/>
</dbReference>
<comment type="caution">
    <text evidence="4">The sequence shown here is derived from an EMBL/GenBank/DDBJ whole genome shotgun (WGS) entry which is preliminary data.</text>
</comment>
<dbReference type="GO" id="GO:0016787">
    <property type="term" value="F:hydrolase activity"/>
    <property type="evidence" value="ECO:0007669"/>
    <property type="project" value="UniProtKB-KW"/>
</dbReference>
<keyword evidence="1" id="KW-0521">NADP</keyword>
<sequence length="241" mass="25816">MGAVVSTIMQVLKEGFAHANTEVSPAKFEYAERDGVLQIPRYYKDEPYNDMVTGPLVPSWAKVLPLKDDKGSVDAIATIPLEPLFQEDQPLQLEVGISGHLDTLAFMQVQESREMLTRGLIEIAPRAYGVCSRDVMAAIGQLKDRSMAFECAGIIIRVGAKALTKGYSVGDYVMALSTGAFFASRICIPWHGVVQIPSSIDFTTAASLPLAFTTAYAGLVETAHLTAGHSVLIHAASGAVG</sequence>
<dbReference type="AlphaFoldDB" id="A0A8H5NJV9"/>
<dbReference type="InterPro" id="IPR020843">
    <property type="entry name" value="ER"/>
</dbReference>
<dbReference type="GO" id="GO:0016651">
    <property type="term" value="F:oxidoreductase activity, acting on NAD(P)H"/>
    <property type="evidence" value="ECO:0007669"/>
    <property type="project" value="TreeGrafter"/>
</dbReference>
<dbReference type="Proteomes" id="UP000582016">
    <property type="component" value="Unassembled WGS sequence"/>
</dbReference>
<proteinExistence type="predicted"/>
<reference evidence="4 5" key="1">
    <citation type="submission" date="2020-05" db="EMBL/GenBank/DDBJ databases">
        <title>Identification and distribution of gene clusters putatively required for synthesis of sphingolipid metabolism inhibitors in phylogenetically diverse species of the filamentous fungus Fusarium.</title>
        <authorList>
            <person name="Kim H.-S."/>
            <person name="Busman M."/>
            <person name="Brown D.W."/>
            <person name="Divon H."/>
            <person name="Uhlig S."/>
            <person name="Proctor R.H."/>
        </authorList>
    </citation>
    <scope>NUCLEOTIDE SEQUENCE [LARGE SCALE GENOMIC DNA]</scope>
    <source>
        <strain evidence="4 5">NRRL 13617</strain>
    </source>
</reference>
<dbReference type="SUPFAM" id="SSF50129">
    <property type="entry name" value="GroES-like"/>
    <property type="match status" value="1"/>
</dbReference>
<dbReference type="GO" id="GO:0016740">
    <property type="term" value="F:transferase activity"/>
    <property type="evidence" value="ECO:0007669"/>
    <property type="project" value="UniProtKB-KW"/>
</dbReference>
<feature type="domain" description="Enoyl reductase (ER)" evidence="3">
    <location>
        <begin position="99"/>
        <end position="241"/>
    </location>
</feature>
<protein>
    <submittedName>
        <fullName evidence="4">Acyl transferase acyl hydrolase lysophospholipase</fullName>
    </submittedName>
</protein>